<dbReference type="PANTHER" id="PTHR46825">
    <property type="entry name" value="D-ALANYL-D-ALANINE-CARBOXYPEPTIDASE/ENDOPEPTIDASE AMPH"/>
    <property type="match status" value="1"/>
</dbReference>
<name>A0A841I0S7_9DEIO</name>
<proteinExistence type="predicted"/>
<accession>A0A841I0S7</accession>
<dbReference type="EC" id="3.5.1.81" evidence="2"/>
<dbReference type="InterPro" id="IPR050491">
    <property type="entry name" value="AmpC-like"/>
</dbReference>
<evidence type="ECO:0000259" key="1">
    <source>
        <dbReference type="Pfam" id="PF00144"/>
    </source>
</evidence>
<reference evidence="2 3" key="1">
    <citation type="submission" date="2020-08" db="EMBL/GenBank/DDBJ databases">
        <title>Genomic Encyclopedia of Type Strains, Phase IV (KMG-IV): sequencing the most valuable type-strain genomes for metagenomic binning, comparative biology and taxonomic classification.</title>
        <authorList>
            <person name="Goeker M."/>
        </authorList>
    </citation>
    <scope>NUCLEOTIDE SEQUENCE [LARGE SCALE GENOMIC DNA]</scope>
    <source>
        <strain evidence="2 3">DSM 21458</strain>
    </source>
</reference>
<dbReference type="InterPro" id="IPR001466">
    <property type="entry name" value="Beta-lactam-related"/>
</dbReference>
<organism evidence="2 3">
    <name type="scientific">Deinobacterium chartae</name>
    <dbReference type="NCBI Taxonomy" id="521158"/>
    <lineage>
        <taxon>Bacteria</taxon>
        <taxon>Thermotogati</taxon>
        <taxon>Deinococcota</taxon>
        <taxon>Deinococci</taxon>
        <taxon>Deinococcales</taxon>
        <taxon>Deinococcaceae</taxon>
        <taxon>Deinobacterium</taxon>
    </lineage>
</organism>
<dbReference type="EMBL" id="JACHHG010000011">
    <property type="protein sequence ID" value="MBB6099391.1"/>
    <property type="molecule type" value="Genomic_DNA"/>
</dbReference>
<dbReference type="RefSeq" id="WP_183988148.1">
    <property type="nucleotide sequence ID" value="NZ_JACHHG010000011.1"/>
</dbReference>
<dbReference type="GO" id="GO:0047420">
    <property type="term" value="F:N-acyl-D-amino-acid deacylase activity"/>
    <property type="evidence" value="ECO:0007669"/>
    <property type="project" value="UniProtKB-EC"/>
</dbReference>
<dbReference type="AlphaFoldDB" id="A0A841I0S7"/>
<evidence type="ECO:0000313" key="2">
    <source>
        <dbReference type="EMBL" id="MBB6099391.1"/>
    </source>
</evidence>
<keyword evidence="2" id="KW-0378">Hydrolase</keyword>
<dbReference type="SUPFAM" id="SSF56601">
    <property type="entry name" value="beta-lactamase/transpeptidase-like"/>
    <property type="match status" value="1"/>
</dbReference>
<sequence>MLMVACGSSSLESSATPGQAAQIVLRPQGLPAGATPSATVRTSGYSQQLTPQTPVTVRSGQLTLVGTSVVWNGTRYQAQPPTHLEVRQGQTLPVDLNYLPLAVSGRVDSALQPLDMALQEFVGQHNIPAATLAIVRNGQVLAERGYGWLDPNRTRAVSPQTPMRLASVTKPFTAALVRKLIAQGKLQASTPVFAYLGLAPLQGDTPDPRLSSITVEHLLNHRGGWNRELSFDPATDTRPIAKRLGLSRTPTPQEIARYMMGQPLQHAPGSTYAYSNLGYILLGLVAEKASGTTYASALQSNLLAPLHLSSVQPGRSLPADRNPNEPFYSDPGTCLSELAPNSTQIIPCADGGFSLETGLANGGLIASATDVARFFDRYTAQGIEQPASAGGVSYHTGALAGTFTLAYRSRGYAVVVLFNQRRAALGDDVSIYDGVRNLVESKLP</sequence>
<dbReference type="PANTHER" id="PTHR46825:SF9">
    <property type="entry name" value="BETA-LACTAMASE-RELATED DOMAIN-CONTAINING PROTEIN"/>
    <property type="match status" value="1"/>
</dbReference>
<keyword evidence="3" id="KW-1185">Reference proteome</keyword>
<feature type="domain" description="Beta-lactamase-related" evidence="1">
    <location>
        <begin position="117"/>
        <end position="377"/>
    </location>
</feature>
<comment type="caution">
    <text evidence="2">The sequence shown here is derived from an EMBL/GenBank/DDBJ whole genome shotgun (WGS) entry which is preliminary data.</text>
</comment>
<dbReference type="Proteomes" id="UP000569951">
    <property type="component" value="Unassembled WGS sequence"/>
</dbReference>
<gene>
    <name evidence="2" type="ORF">HNR42_002832</name>
</gene>
<dbReference type="InterPro" id="IPR012338">
    <property type="entry name" value="Beta-lactam/transpept-like"/>
</dbReference>
<protein>
    <submittedName>
        <fullName evidence="2">N-acyl-D-amino-acid deacylase</fullName>
        <ecNumber evidence="2">3.5.1.81</ecNumber>
    </submittedName>
</protein>
<dbReference type="Pfam" id="PF00144">
    <property type="entry name" value="Beta-lactamase"/>
    <property type="match status" value="1"/>
</dbReference>
<evidence type="ECO:0000313" key="3">
    <source>
        <dbReference type="Proteomes" id="UP000569951"/>
    </source>
</evidence>
<dbReference type="Gene3D" id="3.40.710.10">
    <property type="entry name" value="DD-peptidase/beta-lactamase superfamily"/>
    <property type="match status" value="1"/>
</dbReference>